<dbReference type="EMBL" id="CP036268">
    <property type="protein sequence ID" value="QDT38597.1"/>
    <property type="molecule type" value="Genomic_DNA"/>
</dbReference>
<dbReference type="AlphaFoldDB" id="A0A517R418"/>
<dbReference type="OrthoDB" id="283734at2"/>
<gene>
    <name evidence="1" type="ORF">Pan189_29920</name>
</gene>
<evidence type="ECO:0000313" key="2">
    <source>
        <dbReference type="Proteomes" id="UP000317318"/>
    </source>
</evidence>
<dbReference type="RefSeq" id="WP_145364690.1">
    <property type="nucleotide sequence ID" value="NZ_CP036268.1"/>
</dbReference>
<protein>
    <submittedName>
        <fullName evidence="1">Uncharacterized protein</fullName>
    </submittedName>
</protein>
<evidence type="ECO:0000313" key="1">
    <source>
        <dbReference type="EMBL" id="QDT38597.1"/>
    </source>
</evidence>
<sequence length="188" mass="19990">MHDDQDQWAIPGAMMAGFDLDDIESGEFLWNERSTRWGRWREMSLQGALVYREFRSTATLGRLPVLHYAVGKNQKGRTPTARGVVAIGRRAIGLIAVGQFAFGLISVGQISVGLIAAFGQVAIGAASTGQVAAGAIFALGQFATGYVAIGQLAFGEYVLAQLGAGSNVWDTRGVDANARGFFGSFLPF</sequence>
<proteinExistence type="predicted"/>
<dbReference type="KEGG" id="svp:Pan189_29920"/>
<keyword evidence="2" id="KW-1185">Reference proteome</keyword>
<name>A0A517R418_9PLAN</name>
<organism evidence="1 2">
    <name type="scientific">Stratiformator vulcanicus</name>
    <dbReference type="NCBI Taxonomy" id="2527980"/>
    <lineage>
        <taxon>Bacteria</taxon>
        <taxon>Pseudomonadati</taxon>
        <taxon>Planctomycetota</taxon>
        <taxon>Planctomycetia</taxon>
        <taxon>Planctomycetales</taxon>
        <taxon>Planctomycetaceae</taxon>
        <taxon>Stratiformator</taxon>
    </lineage>
</organism>
<reference evidence="1 2" key="1">
    <citation type="submission" date="2019-02" db="EMBL/GenBank/DDBJ databases">
        <title>Deep-cultivation of Planctomycetes and their phenomic and genomic characterization uncovers novel biology.</title>
        <authorList>
            <person name="Wiegand S."/>
            <person name="Jogler M."/>
            <person name="Boedeker C."/>
            <person name="Pinto D."/>
            <person name="Vollmers J."/>
            <person name="Rivas-Marin E."/>
            <person name="Kohn T."/>
            <person name="Peeters S.H."/>
            <person name="Heuer A."/>
            <person name="Rast P."/>
            <person name="Oberbeckmann S."/>
            <person name="Bunk B."/>
            <person name="Jeske O."/>
            <person name="Meyerdierks A."/>
            <person name="Storesund J.E."/>
            <person name="Kallscheuer N."/>
            <person name="Luecker S."/>
            <person name="Lage O.M."/>
            <person name="Pohl T."/>
            <person name="Merkel B.J."/>
            <person name="Hornburger P."/>
            <person name="Mueller R.-W."/>
            <person name="Bruemmer F."/>
            <person name="Labrenz M."/>
            <person name="Spormann A.M."/>
            <person name="Op den Camp H."/>
            <person name="Overmann J."/>
            <person name="Amann R."/>
            <person name="Jetten M.S.M."/>
            <person name="Mascher T."/>
            <person name="Medema M.H."/>
            <person name="Devos D.P."/>
            <person name="Kaster A.-K."/>
            <person name="Ovreas L."/>
            <person name="Rohde M."/>
            <person name="Galperin M.Y."/>
            <person name="Jogler C."/>
        </authorList>
    </citation>
    <scope>NUCLEOTIDE SEQUENCE [LARGE SCALE GENOMIC DNA]</scope>
    <source>
        <strain evidence="1 2">Pan189</strain>
    </source>
</reference>
<dbReference type="Proteomes" id="UP000317318">
    <property type="component" value="Chromosome"/>
</dbReference>
<accession>A0A517R418</accession>